<evidence type="ECO:0000313" key="15">
    <source>
        <dbReference type="EMBL" id="CAF4327092.1"/>
    </source>
</evidence>
<dbReference type="EMBL" id="CAJNOV010018016">
    <property type="protein sequence ID" value="CAF1615651.1"/>
    <property type="molecule type" value="Genomic_DNA"/>
</dbReference>
<dbReference type="PROSITE" id="PS50262">
    <property type="entry name" value="G_PROTEIN_RECEP_F1_2"/>
    <property type="match status" value="1"/>
</dbReference>
<dbReference type="EMBL" id="CAJNOW010006468">
    <property type="protein sequence ID" value="CAF1486656.1"/>
    <property type="molecule type" value="Genomic_DNA"/>
</dbReference>
<comment type="caution">
    <text evidence="11">The sequence shown here is derived from an EMBL/GenBank/DDBJ whole genome shotgun (WGS) entry which is preliminary data.</text>
</comment>
<feature type="transmembrane region" description="Helical" evidence="9">
    <location>
        <begin position="12"/>
        <end position="38"/>
    </location>
</feature>
<dbReference type="InterPro" id="IPR000276">
    <property type="entry name" value="GPCR_Rhodpsn"/>
</dbReference>
<dbReference type="SUPFAM" id="SSF81321">
    <property type="entry name" value="Family A G protein-coupled receptor-like"/>
    <property type="match status" value="1"/>
</dbReference>
<dbReference type="Proteomes" id="UP000681720">
    <property type="component" value="Unassembled WGS sequence"/>
</dbReference>
<evidence type="ECO:0000259" key="10">
    <source>
        <dbReference type="PROSITE" id="PS50262"/>
    </source>
</evidence>
<dbReference type="Proteomes" id="UP000681967">
    <property type="component" value="Unassembled WGS sequence"/>
</dbReference>
<dbReference type="Proteomes" id="UP000663834">
    <property type="component" value="Unassembled WGS sequence"/>
</dbReference>
<keyword evidence="8" id="KW-0807">Transducer</keyword>
<dbReference type="AlphaFoldDB" id="A0A815SB82"/>
<dbReference type="Proteomes" id="UP000676336">
    <property type="component" value="Unassembled WGS sequence"/>
</dbReference>
<dbReference type="GO" id="GO:0005886">
    <property type="term" value="C:plasma membrane"/>
    <property type="evidence" value="ECO:0007669"/>
    <property type="project" value="UniProtKB-SubCell"/>
</dbReference>
<feature type="transmembrane region" description="Helical" evidence="9">
    <location>
        <begin position="131"/>
        <end position="152"/>
    </location>
</feature>
<feature type="transmembrane region" description="Helical" evidence="9">
    <location>
        <begin position="91"/>
        <end position="110"/>
    </location>
</feature>
<evidence type="ECO:0000256" key="5">
    <source>
        <dbReference type="ARBA" id="ARBA00023040"/>
    </source>
</evidence>
<evidence type="ECO:0000256" key="9">
    <source>
        <dbReference type="SAM" id="Phobius"/>
    </source>
</evidence>
<feature type="domain" description="G-protein coupled receptors family 1 profile" evidence="10">
    <location>
        <begin position="28"/>
        <end position="160"/>
    </location>
</feature>
<dbReference type="EMBL" id="CAJOBH010040679">
    <property type="protein sequence ID" value="CAF4327092.1"/>
    <property type="molecule type" value="Genomic_DNA"/>
</dbReference>
<evidence type="ECO:0000313" key="12">
    <source>
        <dbReference type="EMBL" id="CAF1615651.1"/>
    </source>
</evidence>
<sequence length="160" mass="17604">MSDVQLLVIIQYINIYIVFFAASIGTIGNILHIITFTCLKKYHTIPSSLFLVRASFAELLTIIGLLFPQPIGYATGHDPRVMSSLFCKISSVLYTGGGVFALVCLYLAAIDRYLQTCRSATKRQSMTLKRALLLLCIFAYLSIGLGLPFGIFRDAIPSIG</sequence>
<protein>
    <recommendedName>
        <fullName evidence="10">G-protein coupled receptors family 1 profile domain-containing protein</fullName>
    </recommendedName>
</protein>
<evidence type="ECO:0000313" key="11">
    <source>
        <dbReference type="EMBL" id="CAF1486656.1"/>
    </source>
</evidence>
<evidence type="ECO:0000256" key="3">
    <source>
        <dbReference type="ARBA" id="ARBA00022692"/>
    </source>
</evidence>
<dbReference type="EMBL" id="CAJOBJ010326774">
    <property type="protein sequence ID" value="CAF5176414.1"/>
    <property type="molecule type" value="Genomic_DNA"/>
</dbReference>
<feature type="transmembrane region" description="Helical" evidence="9">
    <location>
        <begin position="50"/>
        <end position="71"/>
    </location>
</feature>
<dbReference type="Gene3D" id="1.20.1070.10">
    <property type="entry name" value="Rhodopsin 7-helix transmembrane proteins"/>
    <property type="match status" value="1"/>
</dbReference>
<evidence type="ECO:0000256" key="7">
    <source>
        <dbReference type="ARBA" id="ARBA00023170"/>
    </source>
</evidence>
<dbReference type="PANTHER" id="PTHR24228:SF59">
    <property type="entry name" value="NEUROPEPTIDE RECEPTOR 15"/>
    <property type="match status" value="1"/>
</dbReference>
<keyword evidence="6 9" id="KW-0472">Membrane</keyword>
<evidence type="ECO:0000313" key="14">
    <source>
        <dbReference type="EMBL" id="CAF4130462.1"/>
    </source>
</evidence>
<evidence type="ECO:0000256" key="8">
    <source>
        <dbReference type="ARBA" id="ARBA00023224"/>
    </source>
</evidence>
<keyword evidence="3 9" id="KW-0812">Transmembrane</keyword>
<dbReference type="PANTHER" id="PTHR24228">
    <property type="entry name" value="B2 BRADYKININ RECEPTOR/ANGIOTENSIN II RECEPTOR"/>
    <property type="match status" value="1"/>
</dbReference>
<dbReference type="InterPro" id="IPR017452">
    <property type="entry name" value="GPCR_Rhodpsn_7TM"/>
</dbReference>
<dbReference type="GO" id="GO:0004930">
    <property type="term" value="F:G protein-coupled receptor activity"/>
    <property type="evidence" value="ECO:0007669"/>
    <property type="project" value="UniProtKB-KW"/>
</dbReference>
<evidence type="ECO:0000313" key="16">
    <source>
        <dbReference type="EMBL" id="CAF5176414.1"/>
    </source>
</evidence>
<evidence type="ECO:0000313" key="13">
    <source>
        <dbReference type="EMBL" id="CAF2134618.1"/>
    </source>
</evidence>
<dbReference type="EMBL" id="CAJNRE010015109">
    <property type="protein sequence ID" value="CAF2134618.1"/>
    <property type="molecule type" value="Genomic_DNA"/>
</dbReference>
<organism evidence="11 17">
    <name type="scientific">Rotaria magnacalcarata</name>
    <dbReference type="NCBI Taxonomy" id="392030"/>
    <lineage>
        <taxon>Eukaryota</taxon>
        <taxon>Metazoa</taxon>
        <taxon>Spiralia</taxon>
        <taxon>Gnathifera</taxon>
        <taxon>Rotifera</taxon>
        <taxon>Eurotatoria</taxon>
        <taxon>Bdelloidea</taxon>
        <taxon>Philodinida</taxon>
        <taxon>Philodinidae</taxon>
        <taxon>Rotaria</taxon>
    </lineage>
</organism>
<evidence type="ECO:0000256" key="4">
    <source>
        <dbReference type="ARBA" id="ARBA00022989"/>
    </source>
</evidence>
<dbReference type="OrthoDB" id="10415308at2759"/>
<dbReference type="Proteomes" id="UP000663824">
    <property type="component" value="Unassembled WGS sequence"/>
</dbReference>
<keyword evidence="5" id="KW-0297">G-protein coupled receptor</keyword>
<reference evidence="11" key="1">
    <citation type="submission" date="2021-02" db="EMBL/GenBank/DDBJ databases">
        <authorList>
            <person name="Nowell W R."/>
        </authorList>
    </citation>
    <scope>NUCLEOTIDE SEQUENCE</scope>
</reference>
<evidence type="ECO:0000256" key="1">
    <source>
        <dbReference type="ARBA" id="ARBA00004651"/>
    </source>
</evidence>
<name>A0A815SB82_9BILA</name>
<dbReference type="EMBL" id="CAJOBI010009128">
    <property type="protein sequence ID" value="CAF4130462.1"/>
    <property type="molecule type" value="Genomic_DNA"/>
</dbReference>
<keyword evidence="7" id="KW-0675">Receptor</keyword>
<keyword evidence="4 9" id="KW-1133">Transmembrane helix</keyword>
<evidence type="ECO:0000256" key="6">
    <source>
        <dbReference type="ARBA" id="ARBA00023136"/>
    </source>
</evidence>
<accession>A0A815SB82</accession>
<comment type="subcellular location">
    <subcellularLocation>
        <location evidence="1">Cell membrane</location>
        <topology evidence="1">Multi-pass membrane protein</topology>
    </subcellularLocation>
</comment>
<gene>
    <name evidence="15" type="ORF">BYL167_LOCUS28525</name>
    <name evidence="12" type="ORF">CJN711_LOCUS37159</name>
    <name evidence="16" type="ORF">GIL414_LOCUS67829</name>
    <name evidence="11" type="ORF">KQP761_LOCUS13868</name>
    <name evidence="13" type="ORF">MBJ925_LOCUS28261</name>
    <name evidence="14" type="ORF">SMN809_LOCUS18737</name>
</gene>
<dbReference type="Pfam" id="PF00001">
    <property type="entry name" value="7tm_1"/>
    <property type="match status" value="1"/>
</dbReference>
<proteinExistence type="predicted"/>
<keyword evidence="2" id="KW-1003">Cell membrane</keyword>
<evidence type="ECO:0000256" key="2">
    <source>
        <dbReference type="ARBA" id="ARBA00022475"/>
    </source>
</evidence>
<dbReference type="Proteomes" id="UP000663855">
    <property type="component" value="Unassembled WGS sequence"/>
</dbReference>
<evidence type="ECO:0000313" key="17">
    <source>
        <dbReference type="Proteomes" id="UP000663834"/>
    </source>
</evidence>